<keyword evidence="3" id="KW-1185">Reference proteome</keyword>
<sequence>MTWAKSELAAPSPKFRTTPAGGLSAPTHDLMRNRPKYTAGIQWNRVFEPGTLRPRSRNLTTRAPRPLSNNRKDGLIVSREAGLADP</sequence>
<dbReference type="AlphaFoldDB" id="A0A4Y2K4U0"/>
<protein>
    <submittedName>
        <fullName evidence="2">Uncharacterized protein</fullName>
    </submittedName>
</protein>
<dbReference type="Proteomes" id="UP000499080">
    <property type="component" value="Unassembled WGS sequence"/>
</dbReference>
<dbReference type="EMBL" id="BGPR01004217">
    <property type="protein sequence ID" value="GBM97247.1"/>
    <property type="molecule type" value="Genomic_DNA"/>
</dbReference>
<evidence type="ECO:0000313" key="2">
    <source>
        <dbReference type="EMBL" id="GBM97247.1"/>
    </source>
</evidence>
<feature type="region of interest" description="Disordered" evidence="1">
    <location>
        <begin position="1"/>
        <end position="33"/>
    </location>
</feature>
<feature type="region of interest" description="Disordered" evidence="1">
    <location>
        <begin position="50"/>
        <end position="86"/>
    </location>
</feature>
<proteinExistence type="predicted"/>
<gene>
    <name evidence="2" type="ORF">AVEN_254931_1</name>
</gene>
<organism evidence="2 3">
    <name type="scientific">Araneus ventricosus</name>
    <name type="common">Orbweaver spider</name>
    <name type="synonym">Epeira ventricosa</name>
    <dbReference type="NCBI Taxonomy" id="182803"/>
    <lineage>
        <taxon>Eukaryota</taxon>
        <taxon>Metazoa</taxon>
        <taxon>Ecdysozoa</taxon>
        <taxon>Arthropoda</taxon>
        <taxon>Chelicerata</taxon>
        <taxon>Arachnida</taxon>
        <taxon>Araneae</taxon>
        <taxon>Araneomorphae</taxon>
        <taxon>Entelegynae</taxon>
        <taxon>Araneoidea</taxon>
        <taxon>Araneidae</taxon>
        <taxon>Araneus</taxon>
    </lineage>
</organism>
<evidence type="ECO:0000313" key="3">
    <source>
        <dbReference type="Proteomes" id="UP000499080"/>
    </source>
</evidence>
<evidence type="ECO:0000256" key="1">
    <source>
        <dbReference type="SAM" id="MobiDB-lite"/>
    </source>
</evidence>
<accession>A0A4Y2K4U0</accession>
<reference evidence="2 3" key="1">
    <citation type="journal article" date="2019" name="Sci. Rep.">
        <title>Orb-weaving spider Araneus ventricosus genome elucidates the spidroin gene catalogue.</title>
        <authorList>
            <person name="Kono N."/>
            <person name="Nakamura H."/>
            <person name="Ohtoshi R."/>
            <person name="Moran D.A.P."/>
            <person name="Shinohara A."/>
            <person name="Yoshida Y."/>
            <person name="Fujiwara M."/>
            <person name="Mori M."/>
            <person name="Tomita M."/>
            <person name="Arakawa K."/>
        </authorList>
    </citation>
    <scope>NUCLEOTIDE SEQUENCE [LARGE SCALE GENOMIC DNA]</scope>
</reference>
<name>A0A4Y2K4U0_ARAVE</name>
<comment type="caution">
    <text evidence="2">The sequence shown here is derived from an EMBL/GenBank/DDBJ whole genome shotgun (WGS) entry which is preliminary data.</text>
</comment>